<accession>A0A815Q609</accession>
<dbReference type="PANTHER" id="PTHR46344:SF27">
    <property type="entry name" value="KELCH REPEAT SUPERFAMILY PROTEIN"/>
    <property type="match status" value="1"/>
</dbReference>
<dbReference type="InterPro" id="IPR015915">
    <property type="entry name" value="Kelch-typ_b-propeller"/>
</dbReference>
<evidence type="ECO:0000313" key="3">
    <source>
        <dbReference type="EMBL" id="CAF1458797.1"/>
    </source>
</evidence>
<dbReference type="AlphaFoldDB" id="A0A815Q609"/>
<proteinExistence type="predicted"/>
<evidence type="ECO:0000256" key="1">
    <source>
        <dbReference type="ARBA" id="ARBA00022441"/>
    </source>
</evidence>
<evidence type="ECO:0000313" key="4">
    <source>
        <dbReference type="Proteomes" id="UP000663870"/>
    </source>
</evidence>
<dbReference type="SUPFAM" id="SSF117281">
    <property type="entry name" value="Kelch motif"/>
    <property type="match status" value="1"/>
</dbReference>
<dbReference type="EMBL" id="CAJNOL010002079">
    <property type="protein sequence ID" value="CAF1458797.1"/>
    <property type="molecule type" value="Genomic_DNA"/>
</dbReference>
<keyword evidence="1" id="KW-0880">Kelch repeat</keyword>
<dbReference type="Pfam" id="PF01344">
    <property type="entry name" value="Kelch_1"/>
    <property type="match status" value="1"/>
</dbReference>
<sequence>MLPSLNTAELYDPSTANWTFTGNMNSSRTFHTASVLTNGKVLVTGEQGNEDRALNTAELYDPATGTWTTTGNMTTERCDHRASVLPNGKVLVAGGSYKKNC</sequence>
<comment type="caution">
    <text evidence="3">The sequence shown here is derived from an EMBL/GenBank/DDBJ whole genome shotgun (WGS) entry which is preliminary data.</text>
</comment>
<gene>
    <name evidence="3" type="ORF">JXQ802_LOCUS38045</name>
</gene>
<dbReference type="PANTHER" id="PTHR46344">
    <property type="entry name" value="OS02G0202900 PROTEIN"/>
    <property type="match status" value="1"/>
</dbReference>
<keyword evidence="4" id="KW-1185">Reference proteome</keyword>
<keyword evidence="2" id="KW-0677">Repeat</keyword>
<dbReference type="SMART" id="SM00612">
    <property type="entry name" value="Kelch"/>
    <property type="match status" value="2"/>
</dbReference>
<dbReference type="Proteomes" id="UP000663870">
    <property type="component" value="Unassembled WGS sequence"/>
</dbReference>
<dbReference type="InterPro" id="IPR006652">
    <property type="entry name" value="Kelch_1"/>
</dbReference>
<protein>
    <submittedName>
        <fullName evidence="3">Uncharacterized protein</fullName>
    </submittedName>
</protein>
<dbReference type="InterPro" id="IPR037293">
    <property type="entry name" value="Gal_Oxidase_central_sf"/>
</dbReference>
<evidence type="ECO:0000256" key="2">
    <source>
        <dbReference type="ARBA" id="ARBA00022737"/>
    </source>
</evidence>
<organism evidence="3 4">
    <name type="scientific">Rotaria sordida</name>
    <dbReference type="NCBI Taxonomy" id="392033"/>
    <lineage>
        <taxon>Eukaryota</taxon>
        <taxon>Metazoa</taxon>
        <taxon>Spiralia</taxon>
        <taxon>Gnathifera</taxon>
        <taxon>Rotifera</taxon>
        <taxon>Eurotatoria</taxon>
        <taxon>Bdelloidea</taxon>
        <taxon>Philodinida</taxon>
        <taxon>Philodinidae</taxon>
        <taxon>Rotaria</taxon>
    </lineage>
</organism>
<name>A0A815Q609_9BILA</name>
<dbReference type="Gene3D" id="2.130.10.80">
    <property type="entry name" value="Galactose oxidase/kelch, beta-propeller"/>
    <property type="match status" value="1"/>
</dbReference>
<reference evidence="3" key="1">
    <citation type="submission" date="2021-02" db="EMBL/GenBank/DDBJ databases">
        <authorList>
            <person name="Nowell W R."/>
        </authorList>
    </citation>
    <scope>NUCLEOTIDE SEQUENCE</scope>
</reference>